<accession>A0A9P0A0C5</accession>
<protein>
    <recommendedName>
        <fullName evidence="4">HAT C-terminal dimerisation domain-containing protein</fullName>
    </recommendedName>
</protein>
<sequence>MLSFFEFDTLPSKHDAYTVAETEMVRFFSDPERDISQELPKMLSFFEFDTLPSEKDAYTVVAETEMEAVAAALCSPRVKKTWQSLVPEHSHDLYISCLRSEVIKEVQRQEKAATPPSSNSQQSSQSQNSRSSSSQELSKMLSFFELNTVPSATDAYTVAETEMAKSFSDPERDICMLNRYKYMKPVFVRLNTSLPSSGPVERLFSIATFIDSPRSNRLTDENFDKRVLLKANLNEHVPRRKGTKVDNSF</sequence>
<dbReference type="Proteomes" id="UP001152759">
    <property type="component" value="Chromosome 10"/>
</dbReference>
<proteinExistence type="predicted"/>
<evidence type="ECO:0000313" key="3">
    <source>
        <dbReference type="Proteomes" id="UP001152759"/>
    </source>
</evidence>
<dbReference type="EMBL" id="OU963871">
    <property type="protein sequence ID" value="CAH0383563.1"/>
    <property type="molecule type" value="Genomic_DNA"/>
</dbReference>
<evidence type="ECO:0000313" key="2">
    <source>
        <dbReference type="EMBL" id="CAH0383563.1"/>
    </source>
</evidence>
<feature type="compositionally biased region" description="Low complexity" evidence="1">
    <location>
        <begin position="117"/>
        <end position="132"/>
    </location>
</feature>
<evidence type="ECO:0008006" key="4">
    <source>
        <dbReference type="Google" id="ProtNLM"/>
    </source>
</evidence>
<dbReference type="InterPro" id="IPR012337">
    <property type="entry name" value="RNaseH-like_sf"/>
</dbReference>
<name>A0A9P0A0C5_BEMTA</name>
<evidence type="ECO:0000256" key="1">
    <source>
        <dbReference type="SAM" id="MobiDB-lite"/>
    </source>
</evidence>
<dbReference type="AlphaFoldDB" id="A0A9P0A0C5"/>
<organism evidence="2 3">
    <name type="scientific">Bemisia tabaci</name>
    <name type="common">Sweetpotato whitefly</name>
    <name type="synonym">Aleurodes tabaci</name>
    <dbReference type="NCBI Taxonomy" id="7038"/>
    <lineage>
        <taxon>Eukaryota</taxon>
        <taxon>Metazoa</taxon>
        <taxon>Ecdysozoa</taxon>
        <taxon>Arthropoda</taxon>
        <taxon>Hexapoda</taxon>
        <taxon>Insecta</taxon>
        <taxon>Pterygota</taxon>
        <taxon>Neoptera</taxon>
        <taxon>Paraneoptera</taxon>
        <taxon>Hemiptera</taxon>
        <taxon>Sternorrhyncha</taxon>
        <taxon>Aleyrodoidea</taxon>
        <taxon>Aleyrodidae</taxon>
        <taxon>Aleyrodinae</taxon>
        <taxon>Bemisia</taxon>
    </lineage>
</organism>
<dbReference type="SUPFAM" id="SSF53098">
    <property type="entry name" value="Ribonuclease H-like"/>
    <property type="match status" value="1"/>
</dbReference>
<gene>
    <name evidence="2" type="ORF">BEMITA_LOCUS3001</name>
</gene>
<feature type="region of interest" description="Disordered" evidence="1">
    <location>
        <begin position="107"/>
        <end position="132"/>
    </location>
</feature>
<reference evidence="2" key="1">
    <citation type="submission" date="2021-12" db="EMBL/GenBank/DDBJ databases">
        <authorList>
            <person name="King R."/>
        </authorList>
    </citation>
    <scope>NUCLEOTIDE SEQUENCE</scope>
</reference>
<keyword evidence="3" id="KW-1185">Reference proteome</keyword>